<evidence type="ECO:0000313" key="2">
    <source>
        <dbReference type="EMBL" id="RNF05044.1"/>
    </source>
</evidence>
<name>A0A422NI34_TRYRA</name>
<dbReference type="AlphaFoldDB" id="A0A422NI34"/>
<reference evidence="2 3" key="1">
    <citation type="journal article" date="2018" name="BMC Genomics">
        <title>Genomic comparison of Trypanosoma conorhini and Trypanosoma rangeli to Trypanosoma cruzi strains of high and low virulence.</title>
        <authorList>
            <person name="Bradwell K.R."/>
            <person name="Koparde V.N."/>
            <person name="Matveyev A.V."/>
            <person name="Serrano M.G."/>
            <person name="Alves J.M."/>
            <person name="Parikh H."/>
            <person name="Huang B."/>
            <person name="Lee V."/>
            <person name="Espinosa-Alvarez O."/>
            <person name="Ortiz P.A."/>
            <person name="Costa-Martins A.G."/>
            <person name="Teixeira M.M."/>
            <person name="Buck G.A."/>
        </authorList>
    </citation>
    <scope>NUCLEOTIDE SEQUENCE [LARGE SCALE GENOMIC DNA]</scope>
    <source>
        <strain evidence="2 3">AM80</strain>
    </source>
</reference>
<feature type="transmembrane region" description="Helical" evidence="1">
    <location>
        <begin position="20"/>
        <end position="46"/>
    </location>
</feature>
<gene>
    <name evidence="2" type="ORF">TraAM80_04764</name>
</gene>
<evidence type="ECO:0000313" key="3">
    <source>
        <dbReference type="Proteomes" id="UP000283634"/>
    </source>
</evidence>
<keyword evidence="3" id="KW-1185">Reference proteome</keyword>
<dbReference type="GeneID" id="40328697"/>
<dbReference type="Proteomes" id="UP000283634">
    <property type="component" value="Unassembled WGS sequence"/>
</dbReference>
<organism evidence="2 3">
    <name type="scientific">Trypanosoma rangeli</name>
    <dbReference type="NCBI Taxonomy" id="5698"/>
    <lineage>
        <taxon>Eukaryota</taxon>
        <taxon>Discoba</taxon>
        <taxon>Euglenozoa</taxon>
        <taxon>Kinetoplastea</taxon>
        <taxon>Metakinetoplastina</taxon>
        <taxon>Trypanosomatida</taxon>
        <taxon>Trypanosomatidae</taxon>
        <taxon>Trypanosoma</taxon>
        <taxon>Herpetosoma</taxon>
    </lineage>
</organism>
<keyword evidence="1" id="KW-1133">Transmembrane helix</keyword>
<dbReference type="RefSeq" id="XP_029238446.1">
    <property type="nucleotide sequence ID" value="XM_029381678.1"/>
</dbReference>
<proteinExistence type="predicted"/>
<dbReference type="EMBL" id="MKGL01000145">
    <property type="protein sequence ID" value="RNF05044.1"/>
    <property type="molecule type" value="Genomic_DNA"/>
</dbReference>
<protein>
    <submittedName>
        <fullName evidence="2">Uncharacterized protein</fullName>
    </submittedName>
</protein>
<comment type="caution">
    <text evidence="2">The sequence shown here is derived from an EMBL/GenBank/DDBJ whole genome shotgun (WGS) entry which is preliminary data.</text>
</comment>
<keyword evidence="1" id="KW-0812">Transmembrane</keyword>
<keyword evidence="1" id="KW-0472">Membrane</keyword>
<evidence type="ECO:0000256" key="1">
    <source>
        <dbReference type="SAM" id="Phobius"/>
    </source>
</evidence>
<sequence>MDVGKFIPRITTFPRPLYFWIERSYCSCLCMGVFEAIIVTLFWDIFYGSMSPRFHRFLGRAECLHSSLSLRYRNGKVSLYSTVWKQSLLRTLRDWHTAFTSVNSLLGRWPTGAQ</sequence>
<accession>A0A422NI34</accession>